<sequence>MYGKFFLQDKPEFCAGCSPNVSTPGPGKKRGLNHQTCSKKQLLFTLLSLIAPFPPLAITVRVDSVITPTFEVSPSAYRSLRKPCIAFESAPTTPISAFAHAIVG</sequence>
<evidence type="ECO:0000313" key="1">
    <source>
        <dbReference type="EMBL" id="EER44592.1"/>
    </source>
</evidence>
<gene>
    <name evidence="1" type="ORF">HCDG_00171</name>
</gene>
<dbReference type="Proteomes" id="UP000002624">
    <property type="component" value="Unassembled WGS sequence"/>
</dbReference>
<dbReference type="HOGENOM" id="CLU_2249319_0_0_1"/>
<organism evidence="1 2">
    <name type="scientific">Ajellomyces capsulatus (strain H143)</name>
    <name type="common">Darling's disease fungus</name>
    <name type="synonym">Histoplasma capsulatum</name>
    <dbReference type="NCBI Taxonomy" id="544712"/>
    <lineage>
        <taxon>Eukaryota</taxon>
        <taxon>Fungi</taxon>
        <taxon>Dikarya</taxon>
        <taxon>Ascomycota</taxon>
        <taxon>Pezizomycotina</taxon>
        <taxon>Eurotiomycetes</taxon>
        <taxon>Eurotiomycetidae</taxon>
        <taxon>Onygenales</taxon>
        <taxon>Ajellomycetaceae</taxon>
        <taxon>Histoplasma</taxon>
    </lineage>
</organism>
<name>C6H490_AJECH</name>
<dbReference type="VEuPathDB" id="FungiDB:HCDG_00171"/>
<dbReference type="AlphaFoldDB" id="C6H490"/>
<evidence type="ECO:0000313" key="2">
    <source>
        <dbReference type="Proteomes" id="UP000002624"/>
    </source>
</evidence>
<accession>C6H490</accession>
<dbReference type="EMBL" id="GG692419">
    <property type="protein sequence ID" value="EER44592.1"/>
    <property type="molecule type" value="Genomic_DNA"/>
</dbReference>
<reference evidence="2" key="1">
    <citation type="submission" date="2009-05" db="EMBL/GenBank/DDBJ databases">
        <title>The genome sequence of Ajellomyces capsulatus strain H143.</title>
        <authorList>
            <person name="Champion M."/>
            <person name="Cuomo C.A."/>
            <person name="Ma L.-J."/>
            <person name="Henn M.R."/>
            <person name="Sil A."/>
            <person name="Goldman B."/>
            <person name="Young S.K."/>
            <person name="Kodira C.D."/>
            <person name="Zeng Q."/>
            <person name="Koehrsen M."/>
            <person name="Alvarado L."/>
            <person name="Berlin A.M."/>
            <person name="Borenstein D."/>
            <person name="Chen Z."/>
            <person name="Engels R."/>
            <person name="Freedman E."/>
            <person name="Gellesch M."/>
            <person name="Goldberg J."/>
            <person name="Griggs A."/>
            <person name="Gujja S."/>
            <person name="Heiman D.I."/>
            <person name="Hepburn T.A."/>
            <person name="Howarth C."/>
            <person name="Jen D."/>
            <person name="Larson L."/>
            <person name="Lewis B."/>
            <person name="Mehta T."/>
            <person name="Park D."/>
            <person name="Pearson M."/>
            <person name="Roberts A."/>
            <person name="Saif S."/>
            <person name="Shea T.D."/>
            <person name="Shenoy N."/>
            <person name="Sisk P."/>
            <person name="Stolte C."/>
            <person name="Sykes S."/>
            <person name="Walk T."/>
            <person name="White J."/>
            <person name="Yandava C."/>
            <person name="Klein B."/>
            <person name="McEwen J.G."/>
            <person name="Puccia R."/>
            <person name="Goldman G.H."/>
            <person name="Felipe M.S."/>
            <person name="Nino-Vega G."/>
            <person name="San-Blas G."/>
            <person name="Taylor J.W."/>
            <person name="Mendoza L."/>
            <person name="Galagan J.E."/>
            <person name="Nusbaum C."/>
            <person name="Birren B.W."/>
        </authorList>
    </citation>
    <scope>NUCLEOTIDE SEQUENCE [LARGE SCALE GENOMIC DNA]</scope>
    <source>
        <strain evidence="2">H143</strain>
    </source>
</reference>
<proteinExistence type="predicted"/>
<protein>
    <submittedName>
        <fullName evidence="1">Uncharacterized protein</fullName>
    </submittedName>
</protein>